<evidence type="ECO:0000256" key="4">
    <source>
        <dbReference type="ARBA" id="ARBA00022764"/>
    </source>
</evidence>
<dbReference type="HAMAP" id="MF_02212">
    <property type="entry name" value="Bsr_racemase"/>
    <property type="match status" value="1"/>
</dbReference>
<dbReference type="SUPFAM" id="SSF51419">
    <property type="entry name" value="PLP-binding barrel"/>
    <property type="match status" value="1"/>
</dbReference>
<evidence type="ECO:0000259" key="12">
    <source>
        <dbReference type="SMART" id="SM01005"/>
    </source>
</evidence>
<proteinExistence type="inferred from homology"/>
<keyword evidence="5 9" id="KW-0663">Pyridoxal phosphate</keyword>
<feature type="chain" id="PRO_5027188343" description="Broad specificity amino-acid racemase" evidence="9">
    <location>
        <begin position="22"/>
        <end position="412"/>
    </location>
</feature>
<organism evidence="13 14">
    <name type="scientific">Aeromonas media</name>
    <dbReference type="NCBI Taxonomy" id="651"/>
    <lineage>
        <taxon>Bacteria</taxon>
        <taxon>Pseudomonadati</taxon>
        <taxon>Pseudomonadota</taxon>
        <taxon>Gammaproteobacteria</taxon>
        <taxon>Aeromonadales</taxon>
        <taxon>Aeromonadaceae</taxon>
        <taxon>Aeromonas</taxon>
    </lineage>
</organism>
<dbReference type="GO" id="GO:0005829">
    <property type="term" value="C:cytosol"/>
    <property type="evidence" value="ECO:0007669"/>
    <property type="project" value="TreeGrafter"/>
</dbReference>
<evidence type="ECO:0000256" key="10">
    <source>
        <dbReference type="PIRSR" id="PIRSR600821-50"/>
    </source>
</evidence>
<evidence type="ECO:0000313" key="13">
    <source>
        <dbReference type="EMBL" id="QJT21461.1"/>
    </source>
</evidence>
<evidence type="ECO:0000256" key="5">
    <source>
        <dbReference type="ARBA" id="ARBA00022898"/>
    </source>
</evidence>
<comment type="catalytic activity">
    <reaction evidence="9">
        <text>L-arginine = D-arginine</text>
        <dbReference type="Rhea" id="RHEA:18069"/>
        <dbReference type="ChEBI" id="CHEBI:32682"/>
        <dbReference type="ChEBI" id="CHEBI:32689"/>
    </reaction>
</comment>
<dbReference type="InterPro" id="IPR029066">
    <property type="entry name" value="PLP-binding_barrel"/>
</dbReference>
<dbReference type="Pfam" id="PF00842">
    <property type="entry name" value="Ala_racemase_C"/>
    <property type="match status" value="1"/>
</dbReference>
<dbReference type="CDD" id="cd06826">
    <property type="entry name" value="PLPDE_III_AR2"/>
    <property type="match status" value="1"/>
</dbReference>
<feature type="signal peptide" evidence="9">
    <location>
        <begin position="1"/>
        <end position="21"/>
    </location>
</feature>
<comment type="catalytic activity">
    <reaction evidence="9">
        <text>L-lysine = D-lysine</text>
        <dbReference type="Rhea" id="RHEA:22864"/>
        <dbReference type="ChEBI" id="CHEBI:32551"/>
        <dbReference type="ChEBI" id="CHEBI:32557"/>
    </reaction>
</comment>
<evidence type="ECO:0000256" key="6">
    <source>
        <dbReference type="ARBA" id="ARBA00023157"/>
    </source>
</evidence>
<keyword evidence="3 9" id="KW-0732">Signal</keyword>
<dbReference type="GO" id="GO:0042597">
    <property type="term" value="C:periplasmic space"/>
    <property type="evidence" value="ECO:0007669"/>
    <property type="project" value="UniProtKB-SubCell"/>
</dbReference>
<keyword evidence="7 9" id="KW-0413">Isomerase</keyword>
<comment type="function">
    <text evidence="9">Amino-acid racemase able to utilize a broad range of substrates.</text>
</comment>
<dbReference type="EMBL" id="CP038441">
    <property type="protein sequence ID" value="QJT21461.1"/>
    <property type="molecule type" value="Genomic_DNA"/>
</dbReference>
<feature type="disulfide bond" evidence="9">
    <location>
        <begin position="70"/>
        <end position="96"/>
    </location>
</feature>
<dbReference type="Gene3D" id="2.40.37.10">
    <property type="entry name" value="Lyase, Ornithine Decarboxylase, Chain A, domain 1"/>
    <property type="match status" value="1"/>
</dbReference>
<dbReference type="PRINTS" id="PR00992">
    <property type="entry name" value="ALARACEMASE"/>
</dbReference>
<dbReference type="GO" id="GO:0030170">
    <property type="term" value="F:pyridoxal phosphate binding"/>
    <property type="evidence" value="ECO:0007669"/>
    <property type="project" value="UniProtKB-UniRule"/>
</dbReference>
<evidence type="ECO:0000256" key="11">
    <source>
        <dbReference type="PIRSR" id="PIRSR600821-52"/>
    </source>
</evidence>
<name>A0A6M4YBX2_AERME</name>
<evidence type="ECO:0000256" key="2">
    <source>
        <dbReference type="ARBA" id="ARBA00004418"/>
    </source>
</evidence>
<evidence type="ECO:0000256" key="9">
    <source>
        <dbReference type="HAMAP-Rule" id="MF_02212"/>
    </source>
</evidence>
<evidence type="ECO:0000256" key="8">
    <source>
        <dbReference type="ARBA" id="ARBA00023456"/>
    </source>
</evidence>
<dbReference type="PANTHER" id="PTHR30511">
    <property type="entry name" value="ALANINE RACEMASE"/>
    <property type="match status" value="1"/>
</dbReference>
<feature type="domain" description="Alanine racemase C-terminal" evidence="12">
    <location>
        <begin position="279"/>
        <end position="407"/>
    </location>
</feature>
<keyword evidence="6 9" id="KW-1015">Disulfide bond</keyword>
<dbReference type="InterPro" id="IPR011079">
    <property type="entry name" value="Ala_racemase_C"/>
</dbReference>
<dbReference type="Pfam" id="PF01168">
    <property type="entry name" value="Ala_racemase_N"/>
    <property type="match status" value="1"/>
</dbReference>
<keyword evidence="4 9" id="KW-0574">Periplasm</keyword>
<feature type="binding site" evidence="9 11">
    <location>
        <position position="173"/>
    </location>
    <ligand>
        <name>substrate</name>
    </ligand>
</feature>
<dbReference type="PROSITE" id="PS00395">
    <property type="entry name" value="ALANINE_RACEMASE"/>
    <property type="match status" value="1"/>
</dbReference>
<protein>
    <recommendedName>
        <fullName evidence="9">Broad specificity amino-acid racemase</fullName>
        <ecNumber evidence="9">5.1.1.10</ecNumber>
    </recommendedName>
</protein>
<evidence type="ECO:0000256" key="1">
    <source>
        <dbReference type="ARBA" id="ARBA00001933"/>
    </source>
</evidence>
<dbReference type="EC" id="5.1.1.10" evidence="9"/>
<dbReference type="InterPro" id="IPR001608">
    <property type="entry name" value="Ala_racemase_N"/>
</dbReference>
<dbReference type="Gene3D" id="3.20.20.10">
    <property type="entry name" value="Alanine racemase"/>
    <property type="match status" value="1"/>
</dbReference>
<feature type="active site" description="Proton acceptor" evidence="9">
    <location>
        <position position="300"/>
    </location>
</feature>
<dbReference type="InterPro" id="IPR043698">
    <property type="entry name" value="Racemase_Bsr/Lyr"/>
</dbReference>
<dbReference type="GO" id="GO:0008784">
    <property type="term" value="F:alanine racemase activity"/>
    <property type="evidence" value="ECO:0007669"/>
    <property type="project" value="InterPro"/>
</dbReference>
<evidence type="ECO:0000256" key="3">
    <source>
        <dbReference type="ARBA" id="ARBA00022729"/>
    </source>
</evidence>
<dbReference type="RefSeq" id="WP_171275860.1">
    <property type="nucleotide sequence ID" value="NZ_CAWPJG010000001.1"/>
</dbReference>
<comment type="similarity">
    <text evidence="8 9">Belongs to the alanine racemase family. Bsr subfamily.</text>
</comment>
<dbReference type="InterPro" id="IPR020622">
    <property type="entry name" value="Ala_racemase_pyridoxalP-BS"/>
</dbReference>
<feature type="modified residue" description="N6-(pyridoxal phosphate)lysine" evidence="9 10">
    <location>
        <position position="74"/>
    </location>
</feature>
<dbReference type="InterPro" id="IPR009006">
    <property type="entry name" value="Ala_racemase/Decarboxylase_C"/>
</dbReference>
<dbReference type="SMART" id="SM01005">
    <property type="entry name" value="Ala_racemase_C"/>
    <property type="match status" value="1"/>
</dbReference>
<dbReference type="AlphaFoldDB" id="A0A6M4YBX2"/>
<sequence precursor="true">MHKKTLLATLVFGLLAGQAVAAPYLPLASDTRNGQEQTAANAWLEVDLTAFEHNIQTLKDRLGDKGPQICAIMKADAYGHGIDLLVPSVVKAGIPCIGIASNEEARVAREKGFEGRLMRVRAATPAEVEQALPYKLEELVGSLESAKGIADIAQRHHTTIPVHIGLNSAGMSRNGIDLRQADAKEDALAMVKLKGITPVGIMTHFPVEEKEDVKLGLAQFKLDYQWLIDAGKLDRSKLTIHAANSFATLEVPEAYFDMVRPGGIIYGDTIPSYTEYKKVMAFKTQVASVNHYPAGNTVGYDRTFTLKRDSLLANLPLGYSDGYRRALSNKAYVLIQGQKVPVVGKTSMNTIMVDVTDLKGVKPGDEVVLFGRQGEAEVKQADLEEYNGALLADMYTIWGYTNPKKIKRQAQI</sequence>
<comment type="catalytic activity">
    <reaction evidence="9">
        <text>an L-alpha-amino acid = a D-alpha-amino acid</text>
        <dbReference type="Rhea" id="RHEA:18317"/>
        <dbReference type="ChEBI" id="CHEBI:59869"/>
        <dbReference type="ChEBI" id="CHEBI:59871"/>
        <dbReference type="EC" id="5.1.1.10"/>
    </reaction>
</comment>
<dbReference type="Proteomes" id="UP000501427">
    <property type="component" value="Chromosome"/>
</dbReference>
<dbReference type="NCBIfam" id="NF009879">
    <property type="entry name" value="PRK13340.1-4"/>
    <property type="match status" value="1"/>
</dbReference>
<feature type="active site" description="Proton acceptor" evidence="9">
    <location>
        <position position="74"/>
    </location>
</feature>
<dbReference type="PANTHER" id="PTHR30511:SF0">
    <property type="entry name" value="ALANINE RACEMASE, CATABOLIC-RELATED"/>
    <property type="match status" value="1"/>
</dbReference>
<dbReference type="GO" id="GO:0030632">
    <property type="term" value="P:D-alanine biosynthetic process"/>
    <property type="evidence" value="ECO:0007669"/>
    <property type="project" value="TreeGrafter"/>
</dbReference>
<accession>A0A6M4YBX2</accession>
<dbReference type="SUPFAM" id="SSF50621">
    <property type="entry name" value="Alanine racemase C-terminal domain-like"/>
    <property type="match status" value="1"/>
</dbReference>
<evidence type="ECO:0000313" key="14">
    <source>
        <dbReference type="Proteomes" id="UP000501427"/>
    </source>
</evidence>
<dbReference type="InterPro" id="IPR000821">
    <property type="entry name" value="Ala_racemase"/>
</dbReference>
<comment type="cofactor">
    <cofactor evidence="1 9 10">
        <name>pyridoxal 5'-phosphate</name>
        <dbReference type="ChEBI" id="CHEBI:597326"/>
    </cofactor>
</comment>
<dbReference type="NCBIfam" id="TIGR00492">
    <property type="entry name" value="alr"/>
    <property type="match status" value="1"/>
</dbReference>
<reference evidence="13 14" key="1">
    <citation type="submission" date="2019-03" db="EMBL/GenBank/DDBJ databases">
        <title>Novel transposon Tn6433 accelerates the dissemination of tet(E) in Aeromonas from aerobic biofilm under oxytetracycline stress.</title>
        <authorList>
            <person name="Shi Y."/>
            <person name="Tian Z."/>
            <person name="Zhang Y."/>
            <person name="Zhang H."/>
            <person name="Yang M."/>
        </authorList>
    </citation>
    <scope>NUCLEOTIDE SEQUENCE [LARGE SCALE GENOMIC DNA]</scope>
    <source>
        <strain evidence="13 14">T0.1-19</strain>
    </source>
</reference>
<evidence type="ECO:0000256" key="7">
    <source>
        <dbReference type="ARBA" id="ARBA00023235"/>
    </source>
</evidence>
<feature type="binding site" evidence="9 11">
    <location>
        <position position="348"/>
    </location>
    <ligand>
        <name>substrate</name>
    </ligand>
</feature>
<gene>
    <name evidence="13" type="primary">alr</name>
    <name evidence="13" type="ORF">E4184_08390</name>
</gene>
<comment type="subcellular location">
    <subcellularLocation>
        <location evidence="2 9">Periplasm</location>
    </subcellularLocation>
</comment>